<dbReference type="GO" id="GO:1990281">
    <property type="term" value="C:efflux pump complex"/>
    <property type="evidence" value="ECO:0007669"/>
    <property type="project" value="TreeGrafter"/>
</dbReference>
<dbReference type="PANTHER" id="PTHR30026">
    <property type="entry name" value="OUTER MEMBRANE PROTEIN TOLC"/>
    <property type="match status" value="1"/>
</dbReference>
<dbReference type="Gene3D" id="1.20.1600.10">
    <property type="entry name" value="Outer membrane efflux proteins (OEP)"/>
    <property type="match status" value="1"/>
</dbReference>
<keyword evidence="6" id="KW-0472">Membrane</keyword>
<gene>
    <name evidence="10" type="ORF">NLF92_12445</name>
</gene>
<dbReference type="RefSeq" id="WP_254102463.1">
    <property type="nucleotide sequence ID" value="NZ_JANATA010000035.1"/>
</dbReference>
<evidence type="ECO:0000256" key="5">
    <source>
        <dbReference type="ARBA" id="ARBA00022692"/>
    </source>
</evidence>
<reference evidence="10" key="1">
    <citation type="submission" date="2022-07" db="EMBL/GenBank/DDBJ databases">
        <title>Characterization of the Novel Bacterium Alteromonas immobilis LMIT006 and Alteromonas gregis LMIT007.</title>
        <authorList>
            <person name="Lin X."/>
        </authorList>
    </citation>
    <scope>NUCLEOTIDE SEQUENCE</scope>
    <source>
        <strain evidence="10">LMIT007</strain>
    </source>
</reference>
<evidence type="ECO:0000256" key="6">
    <source>
        <dbReference type="ARBA" id="ARBA00023136"/>
    </source>
</evidence>
<dbReference type="EMBL" id="JANATA010000035">
    <property type="protein sequence ID" value="MCP3429747.1"/>
    <property type="molecule type" value="Genomic_DNA"/>
</dbReference>
<evidence type="ECO:0000256" key="9">
    <source>
        <dbReference type="SAM" id="SignalP"/>
    </source>
</evidence>
<evidence type="ECO:0000256" key="1">
    <source>
        <dbReference type="ARBA" id="ARBA00004442"/>
    </source>
</evidence>
<comment type="subcellular location">
    <subcellularLocation>
        <location evidence="1">Cell outer membrane</location>
    </subcellularLocation>
</comment>
<dbReference type="Proteomes" id="UP001165413">
    <property type="component" value="Unassembled WGS sequence"/>
</dbReference>
<keyword evidence="4" id="KW-1134">Transmembrane beta strand</keyword>
<dbReference type="GO" id="GO:0015562">
    <property type="term" value="F:efflux transmembrane transporter activity"/>
    <property type="evidence" value="ECO:0007669"/>
    <property type="project" value="InterPro"/>
</dbReference>
<dbReference type="GO" id="GO:0015288">
    <property type="term" value="F:porin activity"/>
    <property type="evidence" value="ECO:0007669"/>
    <property type="project" value="TreeGrafter"/>
</dbReference>
<dbReference type="PANTHER" id="PTHR30026:SF22">
    <property type="entry name" value="OUTER MEMBRANE EFFLUX PROTEIN"/>
    <property type="match status" value="1"/>
</dbReference>
<organism evidence="10 11">
    <name type="scientific">Opacimonas viscosa</name>
    <dbReference type="NCBI Taxonomy" id="2961944"/>
    <lineage>
        <taxon>Bacteria</taxon>
        <taxon>Pseudomonadati</taxon>
        <taxon>Pseudomonadota</taxon>
        <taxon>Gammaproteobacteria</taxon>
        <taxon>Alteromonadales</taxon>
        <taxon>Alteromonadaceae</taxon>
        <taxon>Opacimonas</taxon>
    </lineage>
</organism>
<evidence type="ECO:0000256" key="3">
    <source>
        <dbReference type="ARBA" id="ARBA00022448"/>
    </source>
</evidence>
<evidence type="ECO:0000256" key="8">
    <source>
        <dbReference type="SAM" id="Coils"/>
    </source>
</evidence>
<keyword evidence="11" id="KW-1185">Reference proteome</keyword>
<dbReference type="SUPFAM" id="SSF56954">
    <property type="entry name" value="Outer membrane efflux proteins (OEP)"/>
    <property type="match status" value="1"/>
</dbReference>
<evidence type="ECO:0000313" key="11">
    <source>
        <dbReference type="Proteomes" id="UP001165413"/>
    </source>
</evidence>
<evidence type="ECO:0000256" key="2">
    <source>
        <dbReference type="ARBA" id="ARBA00007613"/>
    </source>
</evidence>
<dbReference type="GO" id="GO:0009279">
    <property type="term" value="C:cell outer membrane"/>
    <property type="evidence" value="ECO:0007669"/>
    <property type="project" value="UniProtKB-SubCell"/>
</dbReference>
<dbReference type="Pfam" id="PF02321">
    <property type="entry name" value="OEP"/>
    <property type="match status" value="2"/>
</dbReference>
<comment type="similarity">
    <text evidence="2">Belongs to the outer membrane factor (OMF) (TC 1.B.17) family.</text>
</comment>
<protein>
    <submittedName>
        <fullName evidence="10">TolC family protein</fullName>
    </submittedName>
</protein>
<dbReference type="InterPro" id="IPR003423">
    <property type="entry name" value="OMP_efflux"/>
</dbReference>
<keyword evidence="5" id="KW-0812">Transmembrane</keyword>
<feature type="chain" id="PRO_5041362780" evidence="9">
    <location>
        <begin position="18"/>
        <end position="420"/>
    </location>
</feature>
<feature type="coiled-coil region" evidence="8">
    <location>
        <begin position="171"/>
        <end position="205"/>
    </location>
</feature>
<evidence type="ECO:0000313" key="10">
    <source>
        <dbReference type="EMBL" id="MCP3429747.1"/>
    </source>
</evidence>
<dbReference type="AlphaFoldDB" id="A0AA41X082"/>
<keyword evidence="3" id="KW-0813">Transport</keyword>
<keyword evidence="8" id="KW-0175">Coiled coil</keyword>
<dbReference type="InterPro" id="IPR051906">
    <property type="entry name" value="TolC-like"/>
</dbReference>
<accession>A0AA41X082</accession>
<comment type="caution">
    <text evidence="10">The sequence shown here is derived from an EMBL/GenBank/DDBJ whole genome shotgun (WGS) entry which is preliminary data.</text>
</comment>
<evidence type="ECO:0000256" key="4">
    <source>
        <dbReference type="ARBA" id="ARBA00022452"/>
    </source>
</evidence>
<proteinExistence type="inferred from homology"/>
<evidence type="ECO:0000256" key="7">
    <source>
        <dbReference type="ARBA" id="ARBA00023237"/>
    </source>
</evidence>
<keyword evidence="7" id="KW-0998">Cell outer membrane</keyword>
<name>A0AA41X082_9ALTE</name>
<keyword evidence="9" id="KW-0732">Signal</keyword>
<feature type="signal peptide" evidence="9">
    <location>
        <begin position="1"/>
        <end position="17"/>
    </location>
</feature>
<sequence>MPKFLLVMLCLSLSVRADDLGTMITKTLQSHPDILVEKSRLNIAKTQLDLASEQFLPTFSVSFENVAATRDSDISYANSQSVATFRLQQPLYTFGRLTHAKNKFYAGYESQTLTINEVQVELAQAVLQSWGEWFVATLRSDALAKSIDTHKKLKESVTRRSNLGASSPSEVKLSLARLAQIEAQAANAELQIRAAKVKLEQLIGESIPITLTPRQFLAFEPSNEAVMIQNALAINPTLKRFAADIKRSEFENLEEISALAPEIYLRAEHQRGDFSTSIPFQNRVFVGFQSDFGAGSSALMEVKLSEQRTQTLKAEVKVVERDIAERVKLELTQLEILDIRQEALELSLSANQDIAEAFNRQYLAGRRSWVEVMNTARELSQAELELADLKAAKVLSYWRLSFLVNGLEETLALNQIVNMK</sequence>